<feature type="transmembrane region" description="Helical" evidence="1">
    <location>
        <begin position="101"/>
        <end position="123"/>
    </location>
</feature>
<keyword evidence="1" id="KW-0812">Transmembrane</keyword>
<dbReference type="EMBL" id="FQYR01000004">
    <property type="protein sequence ID" value="SHJ66891.1"/>
    <property type="molecule type" value="Genomic_DNA"/>
</dbReference>
<evidence type="ECO:0000256" key="1">
    <source>
        <dbReference type="SAM" id="Phobius"/>
    </source>
</evidence>
<gene>
    <name evidence="2" type="ORF">SAMN02745181_2310</name>
</gene>
<dbReference type="AlphaFoldDB" id="A0A1M6L6P5"/>
<organism evidence="2 3">
    <name type="scientific">Rubritalea squalenifaciens DSM 18772</name>
    <dbReference type="NCBI Taxonomy" id="1123071"/>
    <lineage>
        <taxon>Bacteria</taxon>
        <taxon>Pseudomonadati</taxon>
        <taxon>Verrucomicrobiota</taxon>
        <taxon>Verrucomicrobiia</taxon>
        <taxon>Verrucomicrobiales</taxon>
        <taxon>Rubritaleaceae</taxon>
        <taxon>Rubritalea</taxon>
    </lineage>
</organism>
<proteinExistence type="predicted"/>
<dbReference type="STRING" id="1123071.SAMN02745181_2310"/>
<feature type="transmembrane region" description="Helical" evidence="1">
    <location>
        <begin position="63"/>
        <end position="81"/>
    </location>
</feature>
<protein>
    <recommendedName>
        <fullName evidence="4">Zinc-ribbon domain-containing protein</fullName>
    </recommendedName>
</protein>
<reference evidence="2 3" key="1">
    <citation type="submission" date="2016-11" db="EMBL/GenBank/DDBJ databases">
        <authorList>
            <person name="Jaros S."/>
            <person name="Januszkiewicz K."/>
            <person name="Wedrychowicz H."/>
        </authorList>
    </citation>
    <scope>NUCLEOTIDE SEQUENCE [LARGE SCALE GENOMIC DNA]</scope>
    <source>
        <strain evidence="2 3">DSM 18772</strain>
    </source>
</reference>
<keyword evidence="3" id="KW-1185">Reference proteome</keyword>
<evidence type="ECO:0000313" key="2">
    <source>
        <dbReference type="EMBL" id="SHJ66891.1"/>
    </source>
</evidence>
<dbReference type="Proteomes" id="UP000184510">
    <property type="component" value="Unassembled WGS sequence"/>
</dbReference>
<dbReference type="RefSeq" id="WP_143183911.1">
    <property type="nucleotide sequence ID" value="NZ_FQYR01000004.1"/>
</dbReference>
<keyword evidence="1" id="KW-0472">Membrane</keyword>
<accession>A0A1M6L6P5</accession>
<dbReference type="InParanoid" id="A0A1M6L6P5"/>
<sequence>MKSDVSENAGQVCIRCGAANEPGASRCEECGSPMDDFASSAPWEMGTAGGKAYHAVDPVRKPIIFWGVLLYFVPTGLLMLWETKVIIQVMRGHEVAVTYFGMTGALALVLPLLYSLVSIWIVCSVTKRFLRKTRDGD</sequence>
<name>A0A1M6L6P5_9BACT</name>
<evidence type="ECO:0000313" key="3">
    <source>
        <dbReference type="Proteomes" id="UP000184510"/>
    </source>
</evidence>
<keyword evidence="1" id="KW-1133">Transmembrane helix</keyword>
<evidence type="ECO:0008006" key="4">
    <source>
        <dbReference type="Google" id="ProtNLM"/>
    </source>
</evidence>